<feature type="compositionally biased region" description="Polar residues" evidence="1">
    <location>
        <begin position="531"/>
        <end position="543"/>
    </location>
</feature>
<evidence type="ECO:0000256" key="1">
    <source>
        <dbReference type="SAM" id="MobiDB-lite"/>
    </source>
</evidence>
<dbReference type="Proteomes" id="UP000269721">
    <property type="component" value="Unassembled WGS sequence"/>
</dbReference>
<name>A0A4P9WHN5_9FUNG</name>
<feature type="region of interest" description="Disordered" evidence="1">
    <location>
        <begin position="522"/>
        <end position="543"/>
    </location>
</feature>
<evidence type="ECO:0000313" key="2">
    <source>
        <dbReference type="EMBL" id="RKO92254.1"/>
    </source>
</evidence>
<dbReference type="AlphaFoldDB" id="A0A4P9WHN5"/>
<sequence length="543" mass="61780">MDPIPRYYMGASGIFSPVLKPPCHGSHPAALRTDHRVDSACGLLEACGPENEQELHQNTAAGERRVHGPSQQQRHIRWGVLAVSLTQLLLRSSRSCPGLAMHLHLPRAHNHVLHHQSQADWQRDTSMQVHDKLRQHLVHERRLPFSVSKTHDVDKQILARLAKIVEEWPDPIPLSPKAERGPNVNSCSDVKRAYIICGQRKPVAKLSNKAGKPAKCGFATYVEVLYMTSQAFPLIFIWGKPEVLNSERSIVDWKRALMNWHNPSFFKHPAPVSFLSTSSAMILLDLMDDPEFPRNVQALMQETNMAGFWIVFIDKWSYVKHLFANDPDADTSTIKEACPPHTWHLLLTGAKFSMSHQFTCITCKHMCKIWAPFDDRCTLIVAANVVDEFNIEYGVHRFILITLQNNYKRRSKFLQEHSLCLFEFMTRFGKVKISIACGQNVPDHGLRAKDPAYMQTVERAPQTLWETCWQTDLVIIFWNTLLDAINKEGALSFSRNHCITSLCFPAADLLLKGRITFPISKRTPPEIRHLPNSSTNSHQGTFT</sequence>
<keyword evidence="3" id="KW-1185">Reference proteome</keyword>
<protein>
    <submittedName>
        <fullName evidence="2">Uncharacterized protein</fullName>
    </submittedName>
</protein>
<reference evidence="3" key="1">
    <citation type="journal article" date="2018" name="Nat. Microbiol.">
        <title>Leveraging single-cell genomics to expand the fungal tree of life.</title>
        <authorList>
            <person name="Ahrendt S.R."/>
            <person name="Quandt C.A."/>
            <person name="Ciobanu D."/>
            <person name="Clum A."/>
            <person name="Salamov A."/>
            <person name="Andreopoulos B."/>
            <person name="Cheng J.F."/>
            <person name="Woyke T."/>
            <person name="Pelin A."/>
            <person name="Henrissat B."/>
            <person name="Reynolds N.K."/>
            <person name="Benny G.L."/>
            <person name="Smith M.E."/>
            <person name="James T.Y."/>
            <person name="Grigoriev I.V."/>
        </authorList>
    </citation>
    <scope>NUCLEOTIDE SEQUENCE [LARGE SCALE GENOMIC DNA]</scope>
</reference>
<proteinExistence type="predicted"/>
<organism evidence="2 3">
    <name type="scientific">Blyttiomyces helicus</name>
    <dbReference type="NCBI Taxonomy" id="388810"/>
    <lineage>
        <taxon>Eukaryota</taxon>
        <taxon>Fungi</taxon>
        <taxon>Fungi incertae sedis</taxon>
        <taxon>Chytridiomycota</taxon>
        <taxon>Chytridiomycota incertae sedis</taxon>
        <taxon>Chytridiomycetes</taxon>
        <taxon>Chytridiomycetes incertae sedis</taxon>
        <taxon>Blyttiomyces</taxon>
    </lineage>
</organism>
<accession>A0A4P9WHN5</accession>
<gene>
    <name evidence="2" type="ORF">BDK51DRAFT_50530</name>
</gene>
<dbReference type="EMBL" id="KZ994716">
    <property type="protein sequence ID" value="RKO92254.1"/>
    <property type="molecule type" value="Genomic_DNA"/>
</dbReference>
<evidence type="ECO:0000313" key="3">
    <source>
        <dbReference type="Proteomes" id="UP000269721"/>
    </source>
</evidence>